<keyword evidence="10" id="KW-1185">Reference proteome</keyword>
<evidence type="ECO:0000313" key="9">
    <source>
        <dbReference type="EMBL" id="QBM90549.1"/>
    </source>
</evidence>
<evidence type="ECO:0000256" key="7">
    <source>
        <dbReference type="SAM" id="MobiDB-lite"/>
    </source>
</evidence>
<feature type="transmembrane region" description="Helical" evidence="8">
    <location>
        <begin position="124"/>
        <end position="143"/>
    </location>
</feature>
<dbReference type="Proteomes" id="UP000292447">
    <property type="component" value="Chromosome VI"/>
</dbReference>
<dbReference type="Gene3D" id="1.20.1250.20">
    <property type="entry name" value="MFS general substrate transporter like domains"/>
    <property type="match status" value="1"/>
</dbReference>
<feature type="transmembrane region" description="Helical" evidence="8">
    <location>
        <begin position="414"/>
        <end position="438"/>
    </location>
</feature>
<feature type="transmembrane region" description="Helical" evidence="8">
    <location>
        <begin position="384"/>
        <end position="408"/>
    </location>
</feature>
<dbReference type="InterPro" id="IPR011701">
    <property type="entry name" value="MFS"/>
</dbReference>
<feature type="transmembrane region" description="Helical" evidence="8">
    <location>
        <begin position="155"/>
        <end position="179"/>
    </location>
</feature>
<reference evidence="10" key="1">
    <citation type="submission" date="2019-03" db="EMBL/GenBank/DDBJ databases">
        <title>Snf2 controls pulcherriminic acid biosynthesis and connects pigmentation and antifungal activity of the yeast Metschnikowia pulcherrima.</title>
        <authorList>
            <person name="Gore-Lloyd D."/>
            <person name="Sumann I."/>
            <person name="Brachmann A.O."/>
            <person name="Schneeberger K."/>
            <person name="Ortiz-Merino R.A."/>
            <person name="Moreno-Beltran M."/>
            <person name="Schlaefli M."/>
            <person name="Kirner P."/>
            <person name="Santos Kron A."/>
            <person name="Wolfe K.H."/>
            <person name="Piel J."/>
            <person name="Ahrens C.H."/>
            <person name="Henk D."/>
            <person name="Freimoser F.M."/>
        </authorList>
    </citation>
    <scope>NUCLEOTIDE SEQUENCE [LARGE SCALE GENOMIC DNA]</scope>
    <source>
        <strain evidence="10">APC 1.2</strain>
    </source>
</reference>
<dbReference type="SUPFAM" id="SSF103473">
    <property type="entry name" value="MFS general substrate transporter"/>
    <property type="match status" value="1"/>
</dbReference>
<feature type="transmembrane region" description="Helical" evidence="8">
    <location>
        <begin position="21"/>
        <end position="39"/>
    </location>
</feature>
<feature type="transmembrane region" description="Helical" evidence="8">
    <location>
        <begin position="257"/>
        <end position="283"/>
    </location>
</feature>
<dbReference type="PANTHER" id="PTHR43791">
    <property type="entry name" value="PERMEASE-RELATED"/>
    <property type="match status" value="1"/>
</dbReference>
<dbReference type="EMBL" id="CP034461">
    <property type="protein sequence ID" value="QBM90549.1"/>
    <property type="molecule type" value="Genomic_DNA"/>
</dbReference>
<dbReference type="GO" id="GO:0098717">
    <property type="term" value="P:pantothenate import across plasma membrane"/>
    <property type="evidence" value="ECO:0007669"/>
    <property type="project" value="TreeGrafter"/>
</dbReference>
<evidence type="ECO:0000256" key="6">
    <source>
        <dbReference type="ARBA" id="ARBA00037968"/>
    </source>
</evidence>
<dbReference type="FunFam" id="1.20.1250.20:FF:000065">
    <property type="entry name" value="Putative MFS pantothenate transporter"/>
    <property type="match status" value="1"/>
</dbReference>
<feature type="region of interest" description="Disordered" evidence="7">
    <location>
        <begin position="466"/>
        <end position="489"/>
    </location>
</feature>
<dbReference type="InterPro" id="IPR036259">
    <property type="entry name" value="MFS_trans_sf"/>
</dbReference>
<gene>
    <name evidence="9" type="primary">MPUL0F01300</name>
    <name evidence="9" type="ORF">METSCH_F01300</name>
</gene>
<keyword evidence="2" id="KW-0813">Transport</keyword>
<dbReference type="Pfam" id="PF07690">
    <property type="entry name" value="MFS_1"/>
    <property type="match status" value="1"/>
</dbReference>
<organism evidence="9 10">
    <name type="scientific">Metschnikowia aff. pulcherrima</name>
    <dbReference type="NCBI Taxonomy" id="2163413"/>
    <lineage>
        <taxon>Eukaryota</taxon>
        <taxon>Fungi</taxon>
        <taxon>Dikarya</taxon>
        <taxon>Ascomycota</taxon>
        <taxon>Saccharomycotina</taxon>
        <taxon>Pichiomycetes</taxon>
        <taxon>Metschnikowiaceae</taxon>
        <taxon>Metschnikowia</taxon>
    </lineage>
</organism>
<keyword evidence="5 8" id="KW-0472">Membrane</keyword>
<keyword evidence="3 8" id="KW-0812">Transmembrane</keyword>
<feature type="transmembrane region" description="Helical" evidence="8">
    <location>
        <begin position="191"/>
        <end position="211"/>
    </location>
</feature>
<name>A0A4P6XTR0_9ASCO</name>
<accession>A0A4P6XTR0</accession>
<feature type="transmembrane region" description="Helical" evidence="8">
    <location>
        <begin position="322"/>
        <end position="343"/>
    </location>
</feature>
<comment type="similarity">
    <text evidence="6">Belongs to the major facilitator superfamily. Allantoate permease family.</text>
</comment>
<evidence type="ECO:0000256" key="8">
    <source>
        <dbReference type="SAM" id="Phobius"/>
    </source>
</evidence>
<comment type="subcellular location">
    <subcellularLocation>
        <location evidence="1">Membrane</location>
        <topology evidence="1">Multi-pass membrane protein</topology>
    </subcellularLocation>
</comment>
<dbReference type="GO" id="GO:0005886">
    <property type="term" value="C:plasma membrane"/>
    <property type="evidence" value="ECO:0007669"/>
    <property type="project" value="TreeGrafter"/>
</dbReference>
<feature type="transmembrane region" description="Helical" evidence="8">
    <location>
        <begin position="68"/>
        <end position="88"/>
    </location>
</feature>
<feature type="transmembrane region" description="Helical" evidence="8">
    <location>
        <begin position="349"/>
        <end position="372"/>
    </location>
</feature>
<dbReference type="GO" id="GO:0015233">
    <property type="term" value="F:pantothenate transmembrane transporter activity"/>
    <property type="evidence" value="ECO:0007669"/>
    <property type="project" value="TreeGrafter"/>
</dbReference>
<evidence type="ECO:0000256" key="1">
    <source>
        <dbReference type="ARBA" id="ARBA00004141"/>
    </source>
</evidence>
<evidence type="ECO:0000256" key="4">
    <source>
        <dbReference type="ARBA" id="ARBA00022989"/>
    </source>
</evidence>
<dbReference type="PANTHER" id="PTHR43791:SF4">
    <property type="entry name" value="PANTOTHENATE TRANSPORTER FEN2"/>
    <property type="match status" value="1"/>
</dbReference>
<evidence type="ECO:0000313" key="10">
    <source>
        <dbReference type="Proteomes" id="UP000292447"/>
    </source>
</evidence>
<feature type="transmembrane region" description="Helical" evidence="8">
    <location>
        <begin position="95"/>
        <end position="112"/>
    </location>
</feature>
<sequence>MSKIKELLLGKTASNPAEARLVRKIDWFVLSFCCLLYWVNYLDRLNLSNAYVSGMKEDLKMKGDEFNLINTVFSIGYIVALIPHNLILLKVRPRYWLSFCCFAWGMLTLSLYKATGYKFLCVVRFFQAVFEALTFTGCHLLLGSWYTEEELAKRAAIFTSSGLMGNIFSSTMQAAIYLHMDQKNGLAGWRWLFIIDFLITLPIALYGLIFFPDTPDTCKAFYFNEEEVEMALKRVKPREHTKLDWSVFKRVLGRWHWYLFSFLWVLGGENESFSTNSLFALWLKYFGYSVPQRNHYPMGVYAMGILANFVLCYYVDLTHGKYHYRAGLVIAAVMLLLAILLVARPLDKSYVFAAHYLSAWSYAGQPVFFSWANVVTYNDVQERAVVLASMNMFSGAVNAWWSLVFYGASTAPKFRIGCYAMIATTIASAVTAVVIRFLELRSPRGKLQDGTSDEIGLKNEVLPIESDSSQGRSIRKTTSVSVNEVESHD</sequence>
<evidence type="ECO:0000256" key="5">
    <source>
        <dbReference type="ARBA" id="ARBA00023136"/>
    </source>
</evidence>
<dbReference type="STRING" id="2163413.A0A4P6XTR0"/>
<proteinExistence type="inferred from homology"/>
<keyword evidence="4 8" id="KW-1133">Transmembrane helix</keyword>
<feature type="transmembrane region" description="Helical" evidence="8">
    <location>
        <begin position="295"/>
        <end position="315"/>
    </location>
</feature>
<protein>
    <submittedName>
        <fullName evidence="9">MFS transporter, ACS family, pantothenate transporter</fullName>
    </submittedName>
</protein>
<evidence type="ECO:0000256" key="3">
    <source>
        <dbReference type="ARBA" id="ARBA00022692"/>
    </source>
</evidence>
<dbReference type="AlphaFoldDB" id="A0A4P6XTR0"/>
<evidence type="ECO:0000256" key="2">
    <source>
        <dbReference type="ARBA" id="ARBA00022448"/>
    </source>
</evidence>